<dbReference type="AlphaFoldDB" id="A0A151XHV2"/>
<dbReference type="InterPro" id="IPR012337">
    <property type="entry name" value="RNaseH-like_sf"/>
</dbReference>
<proteinExistence type="predicted"/>
<reference evidence="1 2" key="1">
    <citation type="submission" date="2015-09" db="EMBL/GenBank/DDBJ databases">
        <title>Trachymyrmex zeteki WGS genome.</title>
        <authorList>
            <person name="Nygaard S."/>
            <person name="Hu H."/>
            <person name="Boomsma J."/>
            <person name="Zhang G."/>
        </authorList>
    </citation>
    <scope>NUCLEOTIDE SEQUENCE [LARGE SCALE GENOMIC DNA]</scope>
    <source>
        <strain evidence="1">Tzet28-1</strain>
        <tissue evidence="1">Whole body</tissue>
    </source>
</reference>
<evidence type="ECO:0000313" key="1">
    <source>
        <dbReference type="EMBL" id="KYQ59895.1"/>
    </source>
</evidence>
<protein>
    <submittedName>
        <fullName evidence="1">Uncharacterized protein K02A2.6</fullName>
    </submittedName>
</protein>
<sequence>TSSPRYPQSNGLAERFVGIVKQMLKKCESDGKNIYLALFEYRNTPVSDKIPSPTELMFGRKIRGILSTSCLRILVNNCLTNDGEFR</sequence>
<name>A0A151XHV2_9HYME</name>
<evidence type="ECO:0000313" key="2">
    <source>
        <dbReference type="Proteomes" id="UP000075809"/>
    </source>
</evidence>
<dbReference type="PANTHER" id="PTHR37984">
    <property type="entry name" value="PROTEIN CBG26694"/>
    <property type="match status" value="1"/>
</dbReference>
<keyword evidence="2" id="KW-1185">Reference proteome</keyword>
<dbReference type="STRING" id="64791.A0A151XHV2"/>
<dbReference type="SUPFAM" id="SSF53098">
    <property type="entry name" value="Ribonuclease H-like"/>
    <property type="match status" value="1"/>
</dbReference>
<dbReference type="Gene3D" id="3.30.420.10">
    <property type="entry name" value="Ribonuclease H-like superfamily/Ribonuclease H"/>
    <property type="match status" value="1"/>
</dbReference>
<dbReference type="InterPro" id="IPR050951">
    <property type="entry name" value="Retrovirus_Pol_polyprotein"/>
</dbReference>
<dbReference type="GO" id="GO:0003676">
    <property type="term" value="F:nucleic acid binding"/>
    <property type="evidence" value="ECO:0007669"/>
    <property type="project" value="InterPro"/>
</dbReference>
<feature type="non-terminal residue" evidence="1">
    <location>
        <position position="1"/>
    </location>
</feature>
<dbReference type="PANTHER" id="PTHR37984:SF7">
    <property type="entry name" value="INTEGRASE CATALYTIC DOMAIN-CONTAINING PROTEIN"/>
    <property type="match status" value="1"/>
</dbReference>
<accession>A0A151XHV2</accession>
<gene>
    <name evidence="1" type="ORF">ALC60_01069</name>
</gene>
<dbReference type="EMBL" id="KQ982122">
    <property type="protein sequence ID" value="KYQ59895.1"/>
    <property type="molecule type" value="Genomic_DNA"/>
</dbReference>
<dbReference type="InterPro" id="IPR036397">
    <property type="entry name" value="RNaseH_sf"/>
</dbReference>
<organism evidence="1 2">
    <name type="scientific">Mycetomoellerius zeteki</name>
    <dbReference type="NCBI Taxonomy" id="64791"/>
    <lineage>
        <taxon>Eukaryota</taxon>
        <taxon>Metazoa</taxon>
        <taxon>Ecdysozoa</taxon>
        <taxon>Arthropoda</taxon>
        <taxon>Hexapoda</taxon>
        <taxon>Insecta</taxon>
        <taxon>Pterygota</taxon>
        <taxon>Neoptera</taxon>
        <taxon>Endopterygota</taxon>
        <taxon>Hymenoptera</taxon>
        <taxon>Apocrita</taxon>
        <taxon>Aculeata</taxon>
        <taxon>Formicoidea</taxon>
        <taxon>Formicidae</taxon>
        <taxon>Myrmicinae</taxon>
        <taxon>Mycetomoellerius</taxon>
    </lineage>
</organism>
<dbReference type="Proteomes" id="UP000075809">
    <property type="component" value="Unassembled WGS sequence"/>
</dbReference>